<name>A0A0B2V4M2_TOXCA</name>
<dbReference type="Proteomes" id="UP000031036">
    <property type="component" value="Unassembled WGS sequence"/>
</dbReference>
<feature type="compositionally biased region" description="Polar residues" evidence="1">
    <location>
        <begin position="54"/>
        <end position="65"/>
    </location>
</feature>
<gene>
    <name evidence="2" type="ORF">Tcan_10969</name>
</gene>
<accession>A0A0B2V4M2</accession>
<keyword evidence="3" id="KW-1185">Reference proteome</keyword>
<dbReference type="OrthoDB" id="1924287at2759"/>
<protein>
    <submittedName>
        <fullName evidence="2">Uncharacterized protein</fullName>
    </submittedName>
</protein>
<comment type="caution">
    <text evidence="2">The sequence shown here is derived from an EMBL/GenBank/DDBJ whole genome shotgun (WGS) entry which is preliminary data.</text>
</comment>
<sequence>MKNREERPTFKMIVKKVRDTQKGDLKPPEPSECSVNRINNVRRIDYSREETATEDNITQQMPSSTEEGEPTITADETEKKVTRRRHSSLSLVFIHFSYLPPPKYFTLFR</sequence>
<feature type="region of interest" description="Disordered" evidence="1">
    <location>
        <begin position="44"/>
        <end position="81"/>
    </location>
</feature>
<evidence type="ECO:0000313" key="2">
    <source>
        <dbReference type="EMBL" id="KHN76434.1"/>
    </source>
</evidence>
<reference evidence="2 3" key="1">
    <citation type="submission" date="2014-11" db="EMBL/GenBank/DDBJ databases">
        <title>Genetic blueprint of the zoonotic pathogen Toxocara canis.</title>
        <authorList>
            <person name="Zhu X.-Q."/>
            <person name="Korhonen P.K."/>
            <person name="Cai H."/>
            <person name="Young N.D."/>
            <person name="Nejsum P."/>
            <person name="von Samson-Himmelstjerna G."/>
            <person name="Boag P.R."/>
            <person name="Tan P."/>
            <person name="Li Q."/>
            <person name="Min J."/>
            <person name="Yang Y."/>
            <person name="Wang X."/>
            <person name="Fang X."/>
            <person name="Hall R.S."/>
            <person name="Hofmann A."/>
            <person name="Sternberg P.W."/>
            <person name="Jex A.R."/>
            <person name="Gasser R.B."/>
        </authorList>
    </citation>
    <scope>NUCLEOTIDE SEQUENCE [LARGE SCALE GENOMIC DNA]</scope>
    <source>
        <strain evidence="2">PN_DK_2014</strain>
    </source>
</reference>
<evidence type="ECO:0000313" key="3">
    <source>
        <dbReference type="Proteomes" id="UP000031036"/>
    </source>
</evidence>
<evidence type="ECO:0000256" key="1">
    <source>
        <dbReference type="SAM" id="MobiDB-lite"/>
    </source>
</evidence>
<proteinExistence type="predicted"/>
<organism evidence="2 3">
    <name type="scientific">Toxocara canis</name>
    <name type="common">Canine roundworm</name>
    <dbReference type="NCBI Taxonomy" id="6265"/>
    <lineage>
        <taxon>Eukaryota</taxon>
        <taxon>Metazoa</taxon>
        <taxon>Ecdysozoa</taxon>
        <taxon>Nematoda</taxon>
        <taxon>Chromadorea</taxon>
        <taxon>Rhabditida</taxon>
        <taxon>Spirurina</taxon>
        <taxon>Ascaridomorpha</taxon>
        <taxon>Ascaridoidea</taxon>
        <taxon>Toxocaridae</taxon>
        <taxon>Toxocara</taxon>
    </lineage>
</organism>
<dbReference type="EMBL" id="JPKZ01002490">
    <property type="protein sequence ID" value="KHN76434.1"/>
    <property type="molecule type" value="Genomic_DNA"/>
</dbReference>
<dbReference type="AlphaFoldDB" id="A0A0B2V4M2"/>